<keyword evidence="2" id="KW-0472">Membrane</keyword>
<keyword evidence="4" id="KW-1185">Reference proteome</keyword>
<comment type="caution">
    <text evidence="3">The sequence shown here is derived from an EMBL/GenBank/DDBJ whole genome shotgun (WGS) entry which is preliminary data.</text>
</comment>
<gene>
    <name evidence="3" type="ORF">UPYG_G00055630</name>
</gene>
<feature type="compositionally biased region" description="Acidic residues" evidence="1">
    <location>
        <begin position="165"/>
        <end position="174"/>
    </location>
</feature>
<evidence type="ECO:0000256" key="2">
    <source>
        <dbReference type="SAM" id="Phobius"/>
    </source>
</evidence>
<proteinExistence type="predicted"/>
<reference evidence="3 4" key="1">
    <citation type="submission" date="2024-06" db="EMBL/GenBank/DDBJ databases">
        <authorList>
            <person name="Pan Q."/>
            <person name="Wen M."/>
            <person name="Jouanno E."/>
            <person name="Zahm M."/>
            <person name="Klopp C."/>
            <person name="Cabau C."/>
            <person name="Louis A."/>
            <person name="Berthelot C."/>
            <person name="Parey E."/>
            <person name="Roest Crollius H."/>
            <person name="Montfort J."/>
            <person name="Robinson-Rechavi M."/>
            <person name="Bouchez O."/>
            <person name="Lampietro C."/>
            <person name="Lopez Roques C."/>
            <person name="Donnadieu C."/>
            <person name="Postlethwait J."/>
            <person name="Bobe J."/>
            <person name="Verreycken H."/>
            <person name="Guiguen Y."/>
        </authorList>
    </citation>
    <scope>NUCLEOTIDE SEQUENCE [LARGE SCALE GENOMIC DNA]</scope>
    <source>
        <strain evidence="3">Up_M1</strain>
        <tissue evidence="3">Testis</tissue>
    </source>
</reference>
<feature type="compositionally biased region" description="Low complexity" evidence="1">
    <location>
        <begin position="207"/>
        <end position="218"/>
    </location>
</feature>
<feature type="compositionally biased region" description="Basic and acidic residues" evidence="1">
    <location>
        <begin position="264"/>
        <end position="283"/>
    </location>
</feature>
<evidence type="ECO:0000313" key="4">
    <source>
        <dbReference type="Proteomes" id="UP001557470"/>
    </source>
</evidence>
<feature type="compositionally biased region" description="Polar residues" evidence="1">
    <location>
        <begin position="153"/>
        <end position="163"/>
    </location>
</feature>
<name>A0ABD0XBM5_UMBPY</name>
<evidence type="ECO:0000313" key="3">
    <source>
        <dbReference type="EMBL" id="KAL1005182.1"/>
    </source>
</evidence>
<feature type="transmembrane region" description="Helical" evidence="2">
    <location>
        <begin position="42"/>
        <end position="62"/>
    </location>
</feature>
<protein>
    <submittedName>
        <fullName evidence="3">Uncharacterized protein</fullName>
    </submittedName>
</protein>
<sequence>MNGRVVVPFWKPGNDQMIPSRYGSIALTSSIYFANQQYNQRIWSSIVSGLLAVSLLTALLLLKHRDMTGERETTLDKIEQSLFTLTEDNLRYLCERWGIDGAEVNGKHHRSLRRKIMEEIWENADSVKSEEQGMSWLLRLKDDIKKIQEESSVEQMTPNQSDIYDNIDDDETTECDGKCDVENKDWFPSNGLEEEPENQTPKQSGDEPSSPTSQSESPACPSHDIALMKRMCVRLEDCRKTQLLSETMTFGGKGEVGGFTAQKNSKDDKHQGDERGFYSNKAD</sequence>
<feature type="region of interest" description="Disordered" evidence="1">
    <location>
        <begin position="150"/>
        <end position="221"/>
    </location>
</feature>
<dbReference type="EMBL" id="JAGEUA010000002">
    <property type="protein sequence ID" value="KAL1005182.1"/>
    <property type="molecule type" value="Genomic_DNA"/>
</dbReference>
<organism evidence="3 4">
    <name type="scientific">Umbra pygmaea</name>
    <name type="common">Eastern mudminnow</name>
    <dbReference type="NCBI Taxonomy" id="75934"/>
    <lineage>
        <taxon>Eukaryota</taxon>
        <taxon>Metazoa</taxon>
        <taxon>Chordata</taxon>
        <taxon>Craniata</taxon>
        <taxon>Vertebrata</taxon>
        <taxon>Euteleostomi</taxon>
        <taxon>Actinopterygii</taxon>
        <taxon>Neopterygii</taxon>
        <taxon>Teleostei</taxon>
        <taxon>Protacanthopterygii</taxon>
        <taxon>Esociformes</taxon>
        <taxon>Umbridae</taxon>
        <taxon>Umbra</taxon>
    </lineage>
</organism>
<evidence type="ECO:0000256" key="1">
    <source>
        <dbReference type="SAM" id="MobiDB-lite"/>
    </source>
</evidence>
<feature type="region of interest" description="Disordered" evidence="1">
    <location>
        <begin position="246"/>
        <end position="283"/>
    </location>
</feature>
<feature type="compositionally biased region" description="Basic and acidic residues" evidence="1">
    <location>
        <begin position="175"/>
        <end position="185"/>
    </location>
</feature>
<accession>A0ABD0XBM5</accession>
<keyword evidence="2" id="KW-1133">Transmembrane helix</keyword>
<keyword evidence="2" id="KW-0812">Transmembrane</keyword>
<dbReference type="Proteomes" id="UP001557470">
    <property type="component" value="Unassembled WGS sequence"/>
</dbReference>
<dbReference type="AlphaFoldDB" id="A0ABD0XBM5"/>